<comment type="caution">
    <text evidence="1">The sequence shown here is derived from an EMBL/GenBank/DDBJ whole genome shotgun (WGS) entry which is preliminary data.</text>
</comment>
<gene>
    <name evidence="1" type="ORF">PoB_003890500</name>
</gene>
<dbReference type="EMBL" id="BLXT01004423">
    <property type="protein sequence ID" value="GFO12400.1"/>
    <property type="molecule type" value="Genomic_DNA"/>
</dbReference>
<dbReference type="Proteomes" id="UP000735302">
    <property type="component" value="Unassembled WGS sequence"/>
</dbReference>
<proteinExistence type="predicted"/>
<organism evidence="1 2">
    <name type="scientific">Plakobranchus ocellatus</name>
    <dbReference type="NCBI Taxonomy" id="259542"/>
    <lineage>
        <taxon>Eukaryota</taxon>
        <taxon>Metazoa</taxon>
        <taxon>Spiralia</taxon>
        <taxon>Lophotrochozoa</taxon>
        <taxon>Mollusca</taxon>
        <taxon>Gastropoda</taxon>
        <taxon>Heterobranchia</taxon>
        <taxon>Euthyneura</taxon>
        <taxon>Panpulmonata</taxon>
        <taxon>Sacoglossa</taxon>
        <taxon>Placobranchoidea</taxon>
        <taxon>Plakobranchidae</taxon>
        <taxon>Plakobranchus</taxon>
    </lineage>
</organism>
<name>A0AAV4AVL9_9GAST</name>
<evidence type="ECO:0000313" key="2">
    <source>
        <dbReference type="Proteomes" id="UP000735302"/>
    </source>
</evidence>
<protein>
    <submittedName>
        <fullName evidence="1">Uncharacterized protein</fullName>
    </submittedName>
</protein>
<dbReference type="AlphaFoldDB" id="A0AAV4AVL9"/>
<evidence type="ECO:0000313" key="1">
    <source>
        <dbReference type="EMBL" id="GFO12400.1"/>
    </source>
</evidence>
<sequence length="132" mass="14260">MVPPPNELCGIPRLGLVPDQEIQRYIKDLGPAVLKSSPTEVINIEHFWNSALSVAQGVTFMSQLTLPMLSVGPHWRQQFTCPTIHVLKYSLSLVRAHTKSATCRSVGAILCVLQPGLTSLALSDKGKGAAIT</sequence>
<accession>A0AAV4AVL9</accession>
<reference evidence="1 2" key="1">
    <citation type="journal article" date="2021" name="Elife">
        <title>Chloroplast acquisition without the gene transfer in kleptoplastic sea slugs, Plakobranchus ocellatus.</title>
        <authorList>
            <person name="Maeda T."/>
            <person name="Takahashi S."/>
            <person name="Yoshida T."/>
            <person name="Shimamura S."/>
            <person name="Takaki Y."/>
            <person name="Nagai Y."/>
            <person name="Toyoda A."/>
            <person name="Suzuki Y."/>
            <person name="Arimoto A."/>
            <person name="Ishii H."/>
            <person name="Satoh N."/>
            <person name="Nishiyama T."/>
            <person name="Hasebe M."/>
            <person name="Maruyama T."/>
            <person name="Minagawa J."/>
            <person name="Obokata J."/>
            <person name="Shigenobu S."/>
        </authorList>
    </citation>
    <scope>NUCLEOTIDE SEQUENCE [LARGE SCALE GENOMIC DNA]</scope>
</reference>
<keyword evidence="2" id="KW-1185">Reference proteome</keyword>